<accession>A0ABQ4PE12</accession>
<dbReference type="SUPFAM" id="SSF55785">
    <property type="entry name" value="PYP-like sensor domain (PAS domain)"/>
    <property type="match status" value="1"/>
</dbReference>
<dbReference type="SUPFAM" id="SSF55781">
    <property type="entry name" value="GAF domain-like"/>
    <property type="match status" value="1"/>
</dbReference>
<dbReference type="InterPro" id="IPR000160">
    <property type="entry name" value="GGDEF_dom"/>
</dbReference>
<evidence type="ECO:0000259" key="1">
    <source>
        <dbReference type="PROSITE" id="PS50887"/>
    </source>
</evidence>
<dbReference type="InterPro" id="IPR000014">
    <property type="entry name" value="PAS"/>
</dbReference>
<dbReference type="Pfam" id="PF00990">
    <property type="entry name" value="GGDEF"/>
    <property type="match status" value="1"/>
</dbReference>
<dbReference type="NCBIfam" id="TIGR00229">
    <property type="entry name" value="sensory_box"/>
    <property type="match status" value="1"/>
</dbReference>
<dbReference type="InterPro" id="IPR035965">
    <property type="entry name" value="PAS-like_dom_sf"/>
</dbReference>
<organism evidence="2 3">
    <name type="scientific">Shewanella sairae</name>
    <dbReference type="NCBI Taxonomy" id="190310"/>
    <lineage>
        <taxon>Bacteria</taxon>
        <taxon>Pseudomonadati</taxon>
        <taxon>Pseudomonadota</taxon>
        <taxon>Gammaproteobacteria</taxon>
        <taxon>Alteromonadales</taxon>
        <taxon>Shewanellaceae</taxon>
        <taxon>Shewanella</taxon>
    </lineage>
</organism>
<keyword evidence="3" id="KW-1185">Reference proteome</keyword>
<dbReference type="InterPro" id="IPR052163">
    <property type="entry name" value="DGC-Regulatory_Protein"/>
</dbReference>
<dbReference type="PROSITE" id="PS50887">
    <property type="entry name" value="GGDEF"/>
    <property type="match status" value="1"/>
</dbReference>
<dbReference type="PANTHER" id="PTHR46663">
    <property type="entry name" value="DIGUANYLATE CYCLASE DGCT-RELATED"/>
    <property type="match status" value="1"/>
</dbReference>
<proteinExistence type="predicted"/>
<dbReference type="InterPro" id="IPR013656">
    <property type="entry name" value="PAS_4"/>
</dbReference>
<dbReference type="Pfam" id="PF08448">
    <property type="entry name" value="PAS_4"/>
    <property type="match status" value="1"/>
</dbReference>
<reference evidence="2" key="1">
    <citation type="submission" date="2021-05" db="EMBL/GenBank/DDBJ databases">
        <title>Molecular characterization for Shewanella algae harboring chromosomal blaOXA-55-like strains isolated from clinical and environment sample.</title>
        <authorList>
            <person name="Ohama Y."/>
            <person name="Aoki K."/>
            <person name="Harada S."/>
            <person name="Moriya K."/>
            <person name="Ishii Y."/>
            <person name="Tateda K."/>
        </authorList>
    </citation>
    <scope>NUCLEOTIDE SEQUENCE</scope>
    <source>
        <strain evidence="2">JCM 11563</strain>
    </source>
</reference>
<dbReference type="InterPro" id="IPR029787">
    <property type="entry name" value="Nucleotide_cyclase"/>
</dbReference>
<dbReference type="InterPro" id="IPR043128">
    <property type="entry name" value="Rev_trsase/Diguanyl_cyclase"/>
</dbReference>
<sequence length="454" mass="51830">MTNIEEALALLAAPYTDERFFNRALSALTLVTQCRWAGFAKPSARKGFGEVVAFCDGKQSLPSFEFELKGSPCEQVYLKTEEYHILFSKDLQNRFPDFSLIKSLGANSYQAEKIVADDGEVLGHIFVLDTLPQSENTKSKEFFRLLAQRVGVEYHRHIITQELVRREKMIESSEQYMSFVDTNYIYRVVSKGYETLFNQKQDEIIGKTVIELHGRLTFENQIKPLLDRCFQGEQIKTQLWIHPPHIEQPLFLDVHHNPYYDSHGNIKGSIVSAHNITELQLAKNKVEYLANHDSLTGLANRRSLFQQFERQLLIDKQGEKKLVIAYLDIDNFKSINDNYGHKIGDLVLKAVAEILKKATKDCDTIARIGGDEFIVITSFVDEEHSFAYQRILHTLRKQLECALCTSLKVDGMTINLSVSIGLHLVTDTSIEVSSLISHADSEMFKHKQNGLVHQ</sequence>
<dbReference type="CDD" id="cd01949">
    <property type="entry name" value="GGDEF"/>
    <property type="match status" value="1"/>
</dbReference>
<dbReference type="SMART" id="SM00267">
    <property type="entry name" value="GGDEF"/>
    <property type="match status" value="1"/>
</dbReference>
<feature type="domain" description="GGDEF" evidence="1">
    <location>
        <begin position="320"/>
        <end position="454"/>
    </location>
</feature>
<dbReference type="Proteomes" id="UP000887104">
    <property type="component" value="Unassembled WGS sequence"/>
</dbReference>
<dbReference type="NCBIfam" id="TIGR00254">
    <property type="entry name" value="GGDEF"/>
    <property type="match status" value="1"/>
</dbReference>
<dbReference type="Gene3D" id="3.30.70.270">
    <property type="match status" value="1"/>
</dbReference>
<dbReference type="Gene3D" id="3.30.450.20">
    <property type="entry name" value="PAS domain"/>
    <property type="match status" value="1"/>
</dbReference>
<evidence type="ECO:0000313" key="2">
    <source>
        <dbReference type="EMBL" id="GIU45770.1"/>
    </source>
</evidence>
<gene>
    <name evidence="2" type="ORF">TUM4438_20050</name>
</gene>
<protein>
    <recommendedName>
        <fullName evidence="1">GGDEF domain-containing protein</fullName>
    </recommendedName>
</protein>
<dbReference type="EMBL" id="BPEY01000030">
    <property type="protein sequence ID" value="GIU45770.1"/>
    <property type="molecule type" value="Genomic_DNA"/>
</dbReference>
<dbReference type="PANTHER" id="PTHR46663:SF2">
    <property type="entry name" value="GGDEF DOMAIN-CONTAINING PROTEIN"/>
    <property type="match status" value="1"/>
</dbReference>
<name>A0ABQ4PE12_9GAMM</name>
<evidence type="ECO:0000313" key="3">
    <source>
        <dbReference type="Proteomes" id="UP000887104"/>
    </source>
</evidence>
<dbReference type="SUPFAM" id="SSF55073">
    <property type="entry name" value="Nucleotide cyclase"/>
    <property type="match status" value="1"/>
</dbReference>
<dbReference type="RefSeq" id="WP_220781048.1">
    <property type="nucleotide sequence ID" value="NZ_BPEY01000030.1"/>
</dbReference>
<comment type="caution">
    <text evidence="2">The sequence shown here is derived from an EMBL/GenBank/DDBJ whole genome shotgun (WGS) entry which is preliminary data.</text>
</comment>